<keyword evidence="3" id="KW-1185">Reference proteome</keyword>
<dbReference type="RefSeq" id="WP_106215281.1">
    <property type="nucleotide sequence ID" value="NZ_PVZF01000016.1"/>
</dbReference>
<sequence length="196" mass="19967">MAEEPEQLRHDIEGTRSQLSSDLDALSDRLAPSNIAQRQVDKAKASVTGVKDRVFGSAHDAADSVRDAAGDARGGAADGKAAVRRKAQGNPLAAGLIAFGAGWLISSLLPASDKETEAAGSLVEKVKDSPLLKEAKATTSDIGSSLGEHAKDAAASVKETAQGAAATVQDDARDAAGTVKDHGTQAAQDVKDTAGR</sequence>
<accession>A0A2T0QXG5</accession>
<feature type="compositionally biased region" description="Basic and acidic residues" evidence="1">
    <location>
        <begin position="170"/>
        <end position="196"/>
    </location>
</feature>
<dbReference type="AlphaFoldDB" id="A0A2T0QXG5"/>
<proteinExistence type="predicted"/>
<comment type="caution">
    <text evidence="2">The sequence shown here is derived from an EMBL/GenBank/DDBJ whole genome shotgun (WGS) entry which is preliminary data.</text>
</comment>
<feature type="compositionally biased region" description="Basic and acidic residues" evidence="1">
    <location>
        <begin position="1"/>
        <end position="14"/>
    </location>
</feature>
<evidence type="ECO:0000313" key="2">
    <source>
        <dbReference type="EMBL" id="PRY10550.1"/>
    </source>
</evidence>
<gene>
    <name evidence="2" type="ORF">CLV37_116103</name>
</gene>
<dbReference type="Pfam" id="PF12277">
    <property type="entry name" value="DUF3618"/>
    <property type="match status" value="1"/>
</dbReference>
<reference evidence="2 3" key="1">
    <citation type="submission" date="2018-03" db="EMBL/GenBank/DDBJ databases">
        <title>Genomic Encyclopedia of Archaeal and Bacterial Type Strains, Phase II (KMG-II): from individual species to whole genera.</title>
        <authorList>
            <person name="Goeker M."/>
        </authorList>
    </citation>
    <scope>NUCLEOTIDE SEQUENCE [LARGE SCALE GENOMIC DNA]</scope>
    <source>
        <strain evidence="2 3">DSM 19711</strain>
    </source>
</reference>
<dbReference type="InterPro" id="IPR022062">
    <property type="entry name" value="DUF3618"/>
</dbReference>
<dbReference type="EMBL" id="PVZF01000016">
    <property type="protein sequence ID" value="PRY10550.1"/>
    <property type="molecule type" value="Genomic_DNA"/>
</dbReference>
<dbReference type="OrthoDB" id="3218417at2"/>
<feature type="region of interest" description="Disordered" evidence="1">
    <location>
        <begin position="1"/>
        <end position="24"/>
    </location>
</feature>
<protein>
    <submittedName>
        <fullName evidence="2">Uncharacterized protein DUF3618</fullName>
    </submittedName>
</protein>
<feature type="region of interest" description="Disordered" evidence="1">
    <location>
        <begin position="133"/>
        <end position="196"/>
    </location>
</feature>
<evidence type="ECO:0000313" key="3">
    <source>
        <dbReference type="Proteomes" id="UP000238083"/>
    </source>
</evidence>
<dbReference type="Proteomes" id="UP000238083">
    <property type="component" value="Unassembled WGS sequence"/>
</dbReference>
<organism evidence="2 3">
    <name type="scientific">Kineococcus rhizosphaerae</name>
    <dbReference type="NCBI Taxonomy" id="559628"/>
    <lineage>
        <taxon>Bacteria</taxon>
        <taxon>Bacillati</taxon>
        <taxon>Actinomycetota</taxon>
        <taxon>Actinomycetes</taxon>
        <taxon>Kineosporiales</taxon>
        <taxon>Kineosporiaceae</taxon>
        <taxon>Kineococcus</taxon>
    </lineage>
</organism>
<evidence type="ECO:0000256" key="1">
    <source>
        <dbReference type="SAM" id="MobiDB-lite"/>
    </source>
</evidence>
<name>A0A2T0QXG5_9ACTN</name>